<evidence type="ECO:0000259" key="6">
    <source>
        <dbReference type="Pfam" id="PF20148"/>
    </source>
</evidence>
<dbReference type="Pfam" id="PF05593">
    <property type="entry name" value="RHS_repeat"/>
    <property type="match status" value="1"/>
</dbReference>
<feature type="signal peptide" evidence="5">
    <location>
        <begin position="1"/>
        <end position="28"/>
    </location>
</feature>
<evidence type="ECO:0000256" key="4">
    <source>
        <dbReference type="ARBA" id="ARBA00022737"/>
    </source>
</evidence>
<dbReference type="NCBIfam" id="TIGR03696">
    <property type="entry name" value="Rhs_assc_core"/>
    <property type="match status" value="1"/>
</dbReference>
<dbReference type="Gene3D" id="2.60.120.260">
    <property type="entry name" value="Galactose-binding domain-like"/>
    <property type="match status" value="1"/>
</dbReference>
<dbReference type="NCBIfam" id="NF033679">
    <property type="entry name" value="DNRLRE_dom"/>
    <property type="match status" value="1"/>
</dbReference>
<dbReference type="InterPro" id="IPR045351">
    <property type="entry name" value="DUF6531"/>
</dbReference>
<proteinExistence type="predicted"/>
<dbReference type="EMBL" id="JAEQNB010000001">
    <property type="protein sequence ID" value="MBL0385943.1"/>
    <property type="molecule type" value="Genomic_DNA"/>
</dbReference>
<dbReference type="InterPro" id="IPR036444">
    <property type="entry name" value="PLipase_A2_dom_sf"/>
</dbReference>
<keyword evidence="10" id="KW-1185">Reference proteome</keyword>
<evidence type="ECO:0000259" key="8">
    <source>
        <dbReference type="Pfam" id="PF25023"/>
    </source>
</evidence>
<dbReference type="PANTHER" id="PTHR32305">
    <property type="match status" value="1"/>
</dbReference>
<evidence type="ECO:0000256" key="1">
    <source>
        <dbReference type="ARBA" id="ARBA00004613"/>
    </source>
</evidence>
<keyword evidence="4" id="KW-0677">Repeat</keyword>
<dbReference type="InterPro" id="IPR008979">
    <property type="entry name" value="Galactose-bd-like_sf"/>
</dbReference>
<dbReference type="InterPro" id="IPR031325">
    <property type="entry name" value="RHS_repeat"/>
</dbReference>
<accession>A0ABS1J6N7</accession>
<dbReference type="NCBIfam" id="TIGR01643">
    <property type="entry name" value="YD_repeat_2x"/>
    <property type="match status" value="6"/>
</dbReference>
<dbReference type="PROSITE" id="PS51257">
    <property type="entry name" value="PROKAR_LIPOPROTEIN"/>
    <property type="match status" value="1"/>
</dbReference>
<dbReference type="Pfam" id="PF24517">
    <property type="entry name" value="CBM96"/>
    <property type="match status" value="1"/>
</dbReference>
<feature type="domain" description="Carbohydrate-binding module family 96" evidence="7">
    <location>
        <begin position="309"/>
        <end position="463"/>
    </location>
</feature>
<evidence type="ECO:0000259" key="7">
    <source>
        <dbReference type="Pfam" id="PF24517"/>
    </source>
</evidence>
<keyword evidence="3 5" id="KW-0732">Signal</keyword>
<evidence type="ECO:0000256" key="2">
    <source>
        <dbReference type="ARBA" id="ARBA00022525"/>
    </source>
</evidence>
<dbReference type="Proteomes" id="UP000602284">
    <property type="component" value="Unassembled WGS sequence"/>
</dbReference>
<dbReference type="PANTHER" id="PTHR32305:SF15">
    <property type="entry name" value="PROTEIN RHSA-RELATED"/>
    <property type="match status" value="1"/>
</dbReference>
<feature type="chain" id="PRO_5047525581" evidence="5">
    <location>
        <begin position="29"/>
        <end position="1852"/>
    </location>
</feature>
<feature type="domain" description="Teneurin-like YD-shell" evidence="8">
    <location>
        <begin position="580"/>
        <end position="681"/>
    </location>
</feature>
<reference evidence="9 10" key="1">
    <citation type="submission" date="2021-01" db="EMBL/GenBank/DDBJ databases">
        <title>Tumebacillus sp. strain ITR2 16S ribosomal RNA gene Genome sequencing and assembly.</title>
        <authorList>
            <person name="Kang M."/>
        </authorList>
    </citation>
    <scope>NUCLEOTIDE SEQUENCE [LARGE SCALE GENOMIC DNA]</scope>
    <source>
        <strain evidence="9 10">ITR2</strain>
    </source>
</reference>
<name>A0ABS1J6N7_9BACL</name>
<dbReference type="InterPro" id="IPR006530">
    <property type="entry name" value="YD"/>
</dbReference>
<dbReference type="InterPro" id="IPR050708">
    <property type="entry name" value="T6SS_VgrG/RHS"/>
</dbReference>
<dbReference type="Pfam" id="PF25023">
    <property type="entry name" value="TEN_YD-shell"/>
    <property type="match status" value="3"/>
</dbReference>
<feature type="domain" description="DUF6531" evidence="6">
    <location>
        <begin position="481"/>
        <end position="553"/>
    </location>
</feature>
<dbReference type="Gene3D" id="2.180.10.10">
    <property type="entry name" value="RHS repeat-associated core"/>
    <property type="match status" value="2"/>
</dbReference>
<dbReference type="CDD" id="cd00618">
    <property type="entry name" value="PLA2_like"/>
    <property type="match status" value="1"/>
</dbReference>
<evidence type="ECO:0000256" key="3">
    <source>
        <dbReference type="ARBA" id="ARBA00022729"/>
    </source>
</evidence>
<dbReference type="InterPro" id="IPR056823">
    <property type="entry name" value="TEN-like_YD-shell"/>
</dbReference>
<feature type="domain" description="Teneurin-like YD-shell" evidence="8">
    <location>
        <begin position="1490"/>
        <end position="1761"/>
    </location>
</feature>
<dbReference type="InterPro" id="IPR055372">
    <property type="entry name" value="CBM96"/>
</dbReference>
<comment type="caution">
    <text evidence="9">The sequence shown here is derived from an EMBL/GenBank/DDBJ whole genome shotgun (WGS) entry which is preliminary data.</text>
</comment>
<dbReference type="SUPFAM" id="SSF48619">
    <property type="entry name" value="Phospholipase A2, PLA2"/>
    <property type="match status" value="1"/>
</dbReference>
<evidence type="ECO:0000256" key="5">
    <source>
        <dbReference type="SAM" id="SignalP"/>
    </source>
</evidence>
<dbReference type="Pfam" id="PF20148">
    <property type="entry name" value="DUF6531"/>
    <property type="match status" value="1"/>
</dbReference>
<organism evidence="9 10">
    <name type="scientific">Tumebacillus amylolyticus</name>
    <dbReference type="NCBI Taxonomy" id="2801339"/>
    <lineage>
        <taxon>Bacteria</taxon>
        <taxon>Bacillati</taxon>
        <taxon>Bacillota</taxon>
        <taxon>Bacilli</taxon>
        <taxon>Bacillales</taxon>
        <taxon>Alicyclobacillaceae</taxon>
        <taxon>Tumebacillus</taxon>
    </lineage>
</organism>
<feature type="domain" description="Teneurin-like YD-shell" evidence="8">
    <location>
        <begin position="1335"/>
        <end position="1466"/>
    </location>
</feature>
<comment type="subcellular location">
    <subcellularLocation>
        <location evidence="1">Secreted</location>
    </subcellularLocation>
</comment>
<evidence type="ECO:0000313" key="9">
    <source>
        <dbReference type="EMBL" id="MBL0385943.1"/>
    </source>
</evidence>
<sequence length="1852" mass="203173">MAFFSKRSTTTLSLTLVLLLLTTTGCSPQSSPPPVKPGVPDGRSQVQQIGKERLHTAAKNVRWQPDIGELPDKPPKTKLELTSKRTRHSTRFVNPDGSFTEEVYAEPQFYQDKSDKKMKMIDNTVSLKNGKYENKANEFAVRFSPKAASGELIRIENDKNSMVLEPVGAIAVQAKTQDNVVTYPGLFANTNAEYVLKSNFVKENLILQTPAAPNKFSYEVRLSGLTPKQEPTGEITFRNANNQVAWVMSKPFLSDSAGKQSDKVTQTLRTAAGKTFVDLQADTAFLQDPQTKFPVTLDPTVNSWDVMVDTFGSGANPTATYGSYPNLFVGKDPTYGTTRALFSFFLPSLPSDSRITSATFSAYQTATNTTNTAVDVLRNTADFSSAATWNTLPTTNATPEDTVNSNTTNAYWTWTITSLVKDWYNGVLGNFGVTLKSQNETTAPARQFNSVNATTNTPRLTINYSVDPAGLEHFWTYTPEGVNVSNGNLVKQTTDIELTGTPQISVVRTYNSRKGWYAGQFGWGWVSNYDMRIVDAGKGPITVIDEDSTRHIFGQRVGGGFNPPAGIDFTLVKNADNTYTITDKENRVYQFGTNGRLTSIADEKGNLVTVGYDASTRVKTLTDANNRVITFNYGTNGYVSSLVDPANHTVSYTYDTAGNLTKVTDQVNQSVAYTYDSTHRMTSFSNWNGSTNTLDYDTSDRVTALHYPITIGGTQQSSDRTIAYDTANAVTTYTDAQGTRADYSYNPNGNVIQLIGNPTVPAAKSVGTYTYDNNNNQTSMIDPNANKTDPNAKYVYTYDAASNQTGVQLPGTETSTAQYDERNNIVTRKDFFDITTNYGYDVKNNLTEISTPQIAVGAKRYDDKGRLTGNTNPLSIVDNLAVNSSFETDANADGWPDHWVRNTETGKTATFTWANGGRFGNKAISIANPTGWATVNTDVTIPYTAGDKYVVSGYIKTANTTSSAIIKMEFLNASDSWLGQQISNKIVGTQDWTRIQAVLDTVPANTTKIRVAVGMDPGTGTATFDGIQFEKAEVLSAYNLLENPGFERDSDGDKVPDGWSGTLLATGDGIDTSTTVSGTNALKLSGESGKNKSLSQRIPLTGDASTVLTLSGWGKQTGANPSGGSFSLQVTLNYTDGTTDATNSNEFSKTATDWQHVATRVVPKKAFSSVDLLYQFNNQSGTAYFDASRLEFGNAFTFYEYDNAGHQTKITSPSGTVVSYTYDTASDTKTGKTSGTNQTFAYGYDARNMLTKVTDPLQGVTSYTYNPAGDVTSITDPRKNTTTITYNELGRQASTTDPLNNKTTFDFDKNGNTTLQNNPNGTTIGFTYNESREHTQIAYNGTPQYTFTYDPFGNQTSFTDASGVSSTFAYNTNTLRTQEKRGSTTVNYGYNPNGQTTSIEVNAATTSTTSFTYNTLKQMLTIARNGSNVSRFVYDDQGNPISTIRVNGMITTREFDTSNRLLNLKTYKPDGTPLEAYAYSFDANNSITGITTDKGAVSYQYDALDRLTQETLPDGTKIVYTYDAAGNRTQKAVTKSGTTTTTAYTYDAANQMQTAGGKTYTYDKNGNLLSDGTKTYVYDAADRLTQVKDASGTVLASFAYEFDGRLTRMITPTGTLNFFYDVQESSPNSVAETDANNNIVAEYTFDSQGSPITMTRGGYTYHYIVNGHGDVTALTDSTGAVVATYTYDAYGNILSQTGSLASANPYRYAGYRYDEATGLYDLRARYYDASTGRFLTRDKQMGDLSAPETLNLYAYASDNPIKYTDPTGHWRYWGHWCGPNYGSDGEEHYHLDRICHYHDICYSQKGYFACSCDNTAAYKAGHVYYWKMWWKEKIAATGFLSWFGHGNCKWWL</sequence>
<dbReference type="SUPFAM" id="SSF49785">
    <property type="entry name" value="Galactose-binding domain-like"/>
    <property type="match status" value="1"/>
</dbReference>
<dbReference type="InterPro" id="IPR022385">
    <property type="entry name" value="Rhs_assc_core"/>
</dbReference>
<dbReference type="RefSeq" id="WP_201631551.1">
    <property type="nucleotide sequence ID" value="NZ_JAEQNB010000001.1"/>
</dbReference>
<gene>
    <name evidence="9" type="ORF">JJB07_04695</name>
</gene>
<evidence type="ECO:0000313" key="10">
    <source>
        <dbReference type="Proteomes" id="UP000602284"/>
    </source>
</evidence>
<protein>
    <submittedName>
        <fullName evidence="9">DNRLRE domain-containing protein</fullName>
    </submittedName>
</protein>
<keyword evidence="2" id="KW-0964">Secreted</keyword>